<dbReference type="InterPro" id="IPR039374">
    <property type="entry name" value="SIP_fam"/>
</dbReference>
<dbReference type="RefSeq" id="WP_212526234.1">
    <property type="nucleotide sequence ID" value="NZ_JAGSOG010000001.1"/>
</dbReference>
<dbReference type="InterPro" id="IPR039261">
    <property type="entry name" value="FNR_nucleotide-bd"/>
</dbReference>
<dbReference type="GO" id="GO:0016491">
    <property type="term" value="F:oxidoreductase activity"/>
    <property type="evidence" value="ECO:0007669"/>
    <property type="project" value="InterPro"/>
</dbReference>
<name>A0A941IP82_9ACTN</name>
<gene>
    <name evidence="2" type="ORF">KDL01_00435</name>
</gene>
<reference evidence="2" key="1">
    <citation type="submission" date="2021-04" db="EMBL/GenBank/DDBJ databases">
        <title>Genome based classification of Actinospica acidithermotolerans sp. nov., an actinobacterium isolated from an Indonesian hot spring.</title>
        <authorList>
            <person name="Kusuma A.B."/>
            <person name="Putra K.E."/>
            <person name="Nafisah S."/>
            <person name="Loh J."/>
            <person name="Nouioui I."/>
            <person name="Goodfellow M."/>
        </authorList>
    </citation>
    <scope>NUCLEOTIDE SEQUENCE</scope>
    <source>
        <strain evidence="2">CSCA 57</strain>
    </source>
</reference>
<dbReference type="AlphaFoldDB" id="A0A941IP82"/>
<keyword evidence="3" id="KW-1185">Reference proteome</keyword>
<dbReference type="PANTHER" id="PTHR30157:SF0">
    <property type="entry name" value="NADPH-DEPENDENT FERRIC-CHELATE REDUCTASE"/>
    <property type="match status" value="1"/>
</dbReference>
<sequence>MFRFFDLEVARTRRLSPGMQRVTFRGAQPGGLAEFASGGRDQRFKLFLPRPESDGPTLPVPVQAGEQWYAAWRAQDPAQRSIMRTYTVREQRREFGEIDVDFALHAEPGPAARWAGGCLAGDRLFALGPTDWENGGVDFRPPAGTDVVLLAGDESALPAIGGILAHLGAGLRVRAWIEVGHPEDVQDLPTWADAEINWLIRDAGTRLTEAVRAADPAALQPYAWIAGESGEVRKLRRYLVGDGNLDRRHVTFTGYWRRGATEEDLLEEATAPISARASATAAS</sequence>
<proteinExistence type="predicted"/>
<dbReference type="EMBL" id="JAGSOG010000001">
    <property type="protein sequence ID" value="MBR7831703.1"/>
    <property type="molecule type" value="Genomic_DNA"/>
</dbReference>
<dbReference type="InterPro" id="IPR007037">
    <property type="entry name" value="SIP_rossman_dom"/>
</dbReference>
<protein>
    <submittedName>
        <fullName evidence="2">Siderophore-interacting protein</fullName>
    </submittedName>
</protein>
<dbReference type="InterPro" id="IPR017938">
    <property type="entry name" value="Riboflavin_synthase-like_b-brl"/>
</dbReference>
<comment type="caution">
    <text evidence="2">The sequence shown here is derived from an EMBL/GenBank/DDBJ whole genome shotgun (WGS) entry which is preliminary data.</text>
</comment>
<dbReference type="InterPro" id="IPR017927">
    <property type="entry name" value="FAD-bd_FR_type"/>
</dbReference>
<evidence type="ECO:0000313" key="2">
    <source>
        <dbReference type="EMBL" id="MBR7831703.1"/>
    </source>
</evidence>
<dbReference type="Gene3D" id="2.40.30.10">
    <property type="entry name" value="Translation factors"/>
    <property type="match status" value="1"/>
</dbReference>
<accession>A0A941IP82</accession>
<dbReference type="Pfam" id="PF04954">
    <property type="entry name" value="SIP"/>
    <property type="match status" value="1"/>
</dbReference>
<feature type="domain" description="FAD-binding FR-type" evidence="1">
    <location>
        <begin position="2"/>
        <end position="149"/>
    </location>
</feature>
<dbReference type="InterPro" id="IPR013113">
    <property type="entry name" value="SIP_FAD-bd"/>
</dbReference>
<evidence type="ECO:0000259" key="1">
    <source>
        <dbReference type="PROSITE" id="PS51384"/>
    </source>
</evidence>
<organism evidence="2 3">
    <name type="scientific">Actinospica durhamensis</name>
    <dbReference type="NCBI Taxonomy" id="1508375"/>
    <lineage>
        <taxon>Bacteria</taxon>
        <taxon>Bacillati</taxon>
        <taxon>Actinomycetota</taxon>
        <taxon>Actinomycetes</taxon>
        <taxon>Catenulisporales</taxon>
        <taxon>Actinospicaceae</taxon>
        <taxon>Actinospica</taxon>
    </lineage>
</organism>
<dbReference type="CDD" id="cd06193">
    <property type="entry name" value="siderophore_interacting"/>
    <property type="match status" value="1"/>
</dbReference>
<dbReference type="Pfam" id="PF08021">
    <property type="entry name" value="FAD_binding_9"/>
    <property type="match status" value="1"/>
</dbReference>
<dbReference type="Gene3D" id="3.40.50.80">
    <property type="entry name" value="Nucleotide-binding domain of ferredoxin-NADP reductase (FNR) module"/>
    <property type="match status" value="1"/>
</dbReference>
<dbReference type="SUPFAM" id="SSF63380">
    <property type="entry name" value="Riboflavin synthase domain-like"/>
    <property type="match status" value="1"/>
</dbReference>
<dbReference type="Proteomes" id="UP000675781">
    <property type="component" value="Unassembled WGS sequence"/>
</dbReference>
<dbReference type="PROSITE" id="PS51384">
    <property type="entry name" value="FAD_FR"/>
    <property type="match status" value="1"/>
</dbReference>
<dbReference type="PANTHER" id="PTHR30157">
    <property type="entry name" value="FERRIC REDUCTASE, NADPH-DEPENDENT"/>
    <property type="match status" value="1"/>
</dbReference>
<evidence type="ECO:0000313" key="3">
    <source>
        <dbReference type="Proteomes" id="UP000675781"/>
    </source>
</evidence>